<accession>A0A7W7VHQ0</accession>
<protein>
    <submittedName>
        <fullName evidence="2">Uncharacterized protein</fullName>
    </submittedName>
</protein>
<keyword evidence="1" id="KW-1133">Transmembrane helix</keyword>
<evidence type="ECO:0000313" key="3">
    <source>
        <dbReference type="Proteomes" id="UP000520767"/>
    </source>
</evidence>
<dbReference type="Proteomes" id="UP000520767">
    <property type="component" value="Unassembled WGS sequence"/>
</dbReference>
<keyword evidence="3" id="KW-1185">Reference proteome</keyword>
<dbReference type="RefSeq" id="WP_184814725.1">
    <property type="nucleotide sequence ID" value="NZ_JACHJQ010000008.1"/>
</dbReference>
<keyword evidence="1" id="KW-0472">Membrane</keyword>
<evidence type="ECO:0000256" key="1">
    <source>
        <dbReference type="SAM" id="Phobius"/>
    </source>
</evidence>
<name>A0A7W7VHQ0_9PSEU</name>
<gene>
    <name evidence="2" type="ORF">FHR82_006922</name>
</gene>
<keyword evidence="1" id="KW-0812">Transmembrane</keyword>
<dbReference type="AlphaFoldDB" id="A0A7W7VHQ0"/>
<reference evidence="2 3" key="1">
    <citation type="submission" date="2020-08" db="EMBL/GenBank/DDBJ databases">
        <title>Genomic Encyclopedia of Type Strains, Phase III (KMG-III): the genomes of soil and plant-associated and newly described type strains.</title>
        <authorList>
            <person name="Whitman W."/>
        </authorList>
    </citation>
    <scope>NUCLEOTIDE SEQUENCE [LARGE SCALE GENOMIC DNA]</scope>
    <source>
        <strain evidence="2 3">CECT 8960</strain>
    </source>
</reference>
<dbReference type="EMBL" id="JACHJQ010000008">
    <property type="protein sequence ID" value="MBB4910663.1"/>
    <property type="molecule type" value="Genomic_DNA"/>
</dbReference>
<sequence>MLALIFALGLAAGVLLTSVASYAVDGRLGAASLAGALGAVVVAVALARTAT</sequence>
<organism evidence="2 3">
    <name type="scientific">Actinophytocola algeriensis</name>
    <dbReference type="NCBI Taxonomy" id="1768010"/>
    <lineage>
        <taxon>Bacteria</taxon>
        <taxon>Bacillati</taxon>
        <taxon>Actinomycetota</taxon>
        <taxon>Actinomycetes</taxon>
        <taxon>Pseudonocardiales</taxon>
        <taxon>Pseudonocardiaceae</taxon>
    </lineage>
</organism>
<feature type="transmembrane region" description="Helical" evidence="1">
    <location>
        <begin position="31"/>
        <end position="50"/>
    </location>
</feature>
<comment type="caution">
    <text evidence="2">The sequence shown here is derived from an EMBL/GenBank/DDBJ whole genome shotgun (WGS) entry which is preliminary data.</text>
</comment>
<evidence type="ECO:0000313" key="2">
    <source>
        <dbReference type="EMBL" id="MBB4910663.1"/>
    </source>
</evidence>
<proteinExistence type="predicted"/>